<gene>
    <name evidence="4" type="ORF">HNP48_003521</name>
</gene>
<organism evidence="4 5">
    <name type="scientific">Acidovorax soli</name>
    <dbReference type="NCBI Taxonomy" id="592050"/>
    <lineage>
        <taxon>Bacteria</taxon>
        <taxon>Pseudomonadati</taxon>
        <taxon>Pseudomonadota</taxon>
        <taxon>Betaproteobacteria</taxon>
        <taxon>Burkholderiales</taxon>
        <taxon>Comamonadaceae</taxon>
        <taxon>Acidovorax</taxon>
    </lineage>
</organism>
<dbReference type="InterPro" id="IPR013126">
    <property type="entry name" value="Hsp_70_fam"/>
</dbReference>
<dbReference type="InterPro" id="IPR043129">
    <property type="entry name" value="ATPase_NBD"/>
</dbReference>
<dbReference type="EMBL" id="JACHLK010000006">
    <property type="protein sequence ID" value="MBB6560845.1"/>
    <property type="molecule type" value="Genomic_DNA"/>
</dbReference>
<dbReference type="CDD" id="cd10231">
    <property type="entry name" value="ASKHA_NBD_HSP70_YegD-like"/>
    <property type="match status" value="1"/>
</dbReference>
<evidence type="ECO:0000313" key="4">
    <source>
        <dbReference type="EMBL" id="MBB6560845.1"/>
    </source>
</evidence>
<comment type="caution">
    <text evidence="4">The sequence shown here is derived from an EMBL/GenBank/DDBJ whole genome shotgun (WGS) entry which is preliminary data.</text>
</comment>
<reference evidence="4 5" key="1">
    <citation type="submission" date="2020-08" db="EMBL/GenBank/DDBJ databases">
        <title>Functional genomics of gut bacteria from endangered species of beetles.</title>
        <authorList>
            <person name="Carlos-Shanley C."/>
        </authorList>
    </citation>
    <scope>NUCLEOTIDE SEQUENCE [LARGE SCALE GENOMIC DNA]</scope>
    <source>
        <strain evidence="4 5">S00198</strain>
    </source>
</reference>
<dbReference type="Pfam" id="PF00012">
    <property type="entry name" value="HSP70"/>
    <property type="match status" value="1"/>
</dbReference>
<dbReference type="SUPFAM" id="SSF53067">
    <property type="entry name" value="Actin-like ATPase domain"/>
    <property type="match status" value="2"/>
</dbReference>
<dbReference type="GO" id="GO:0005524">
    <property type="term" value="F:ATP binding"/>
    <property type="evidence" value="ECO:0007669"/>
    <property type="project" value="UniProtKB-KW"/>
</dbReference>
<proteinExistence type="inferred from homology"/>
<dbReference type="AlphaFoldDB" id="A0A7X0PF72"/>
<dbReference type="Gene3D" id="3.90.640.10">
    <property type="entry name" value="Actin, Chain A, domain 4"/>
    <property type="match status" value="2"/>
</dbReference>
<evidence type="ECO:0000256" key="2">
    <source>
        <dbReference type="ARBA" id="ARBA00022741"/>
    </source>
</evidence>
<accession>A0A7X0PF72</accession>
<dbReference type="PANTHER" id="PTHR19375">
    <property type="entry name" value="HEAT SHOCK PROTEIN 70KDA"/>
    <property type="match status" value="1"/>
</dbReference>
<dbReference type="GO" id="GO:0140662">
    <property type="term" value="F:ATP-dependent protein folding chaperone"/>
    <property type="evidence" value="ECO:0007669"/>
    <property type="project" value="InterPro"/>
</dbReference>
<protein>
    <submittedName>
        <fullName evidence="4">Putative chaperone protein</fullName>
    </submittedName>
</protein>
<evidence type="ECO:0000313" key="5">
    <source>
        <dbReference type="Proteomes" id="UP000575083"/>
    </source>
</evidence>
<sequence length="419" mass="45035">MPLLQDTTLGIDFGTSNSAMGVREGRGPARMIALEGTGVTLPTALFFNAEDHSTHFGRDAVGQYLAGTEGRLMRSLKSLLGSALLEEKTAVHGQLVSYQDIIGLFLRMLASKATADLGGMPGRVVMGRPVHFVDGDPERDQLAEDSLRKAALDAGFEQVSFQFEPMAAALDYEQRITQESLVLVVDIGGGTSDFTLVRLGPERLARGGDRAADVLATTGVHVGGTDFDRRLSLELLMPMLGFRHIGPSGREVPNRVFFDLSTWHLIQWLYAPKALRDAQNLRTDYADQRLHARLMTVLQERLGHRMANTVEQAKIAASLSQAPASMDLGWIEPALESAVTPEGLSQHLAGPLEQVVACAQECVQLAGLASRGPDAIYLTGGSSALRPLREALRRAFPDTPQVEGDLFGGVAAGLAVSGR</sequence>
<keyword evidence="3" id="KW-0067">ATP-binding</keyword>
<dbReference type="Proteomes" id="UP000575083">
    <property type="component" value="Unassembled WGS sequence"/>
</dbReference>
<keyword evidence="2" id="KW-0547">Nucleotide-binding</keyword>
<dbReference type="RefSeq" id="WP_184859266.1">
    <property type="nucleotide sequence ID" value="NZ_JACHLK010000006.1"/>
</dbReference>
<keyword evidence="5" id="KW-1185">Reference proteome</keyword>
<dbReference type="InterPro" id="IPR018181">
    <property type="entry name" value="Heat_shock_70_CS"/>
</dbReference>
<dbReference type="InterPro" id="IPR042054">
    <property type="entry name" value="YegD-like"/>
</dbReference>
<comment type="similarity">
    <text evidence="1">Belongs to the heat shock protein 70 family.</text>
</comment>
<dbReference type="Gene3D" id="3.30.420.40">
    <property type="match status" value="3"/>
</dbReference>
<evidence type="ECO:0000256" key="3">
    <source>
        <dbReference type="ARBA" id="ARBA00022840"/>
    </source>
</evidence>
<evidence type="ECO:0000256" key="1">
    <source>
        <dbReference type="ARBA" id="ARBA00007381"/>
    </source>
</evidence>
<name>A0A7X0PF72_9BURK</name>
<dbReference type="PROSITE" id="PS00329">
    <property type="entry name" value="HSP70_2"/>
    <property type="match status" value="1"/>
</dbReference>